<dbReference type="Gene3D" id="1.20.272.10">
    <property type="match status" value="1"/>
</dbReference>
<evidence type="ECO:0000313" key="5">
    <source>
        <dbReference type="EMBL" id="EQD62225.1"/>
    </source>
</evidence>
<dbReference type="InterPro" id="IPR032423">
    <property type="entry name" value="AAA_assoc_2"/>
</dbReference>
<dbReference type="InterPro" id="IPR051314">
    <property type="entry name" value="AAA_ATPase_RarA/MGS1/WRNIP1"/>
</dbReference>
<protein>
    <submittedName>
        <fullName evidence="5">Replication-associated recombination protein A</fullName>
    </submittedName>
</protein>
<dbReference type="Gene3D" id="1.10.8.60">
    <property type="match status" value="1"/>
</dbReference>
<sequence length="425" mass="47131">MIPLAERLRPTEIDAFLGQRHLLDIGGALAPEVQEPFSMVLYGPPGTGKTTLGRLLARKWSATFQALSAVESGVKELRQAAEAGRARRPAATILFVDEIHRFSKNQQDVLLPDLEDGSLFLIGATTENPGFALTGALLSRIRVMVLTPLSVTDLATLLDRAEAHLVTISGHTIQWEEGVRDFALASADGDARKLLNYIEGAISVSRPEGGVLRIDRVLWERVMGSRVPRFDRGGDIYYDILSAFHKSLRGSSPDATLYWFIRFTEAGGDPRVLARRMVRAASEDVGNADPAALGLTLHAWEAFERLGEPEGLLGLAHAAIYLAATEKSNAVYRAFSQAQDRIRNMEYWPVPVHLRNASTALDRSWGHGEGYRYSPDEPMSYSPGQTYFPEGTPAMSFYEPTLRGFEKRIHERLKMLRELDQSILK</sequence>
<dbReference type="AlphaFoldDB" id="T1C7T7"/>
<dbReference type="InterPro" id="IPR027417">
    <property type="entry name" value="P-loop_NTPase"/>
</dbReference>
<name>T1C7T7_9ZZZZ</name>
<keyword evidence="3" id="KW-0067">ATP-binding</keyword>
<dbReference type="CDD" id="cd18139">
    <property type="entry name" value="HLD_clamp_RarA"/>
    <property type="match status" value="1"/>
</dbReference>
<dbReference type="Pfam" id="PF16193">
    <property type="entry name" value="AAA_assoc_2"/>
    <property type="match status" value="1"/>
</dbReference>
<comment type="similarity">
    <text evidence="1">Belongs to the AAA ATPase family. RarA/MGS1/WRNIP1 subfamily.</text>
</comment>
<dbReference type="PANTHER" id="PTHR13779:SF7">
    <property type="entry name" value="ATPASE WRNIP1"/>
    <property type="match status" value="1"/>
</dbReference>
<dbReference type="EMBL" id="AUZY01004687">
    <property type="protein sequence ID" value="EQD62225.1"/>
    <property type="molecule type" value="Genomic_DNA"/>
</dbReference>
<dbReference type="Pfam" id="PF00004">
    <property type="entry name" value="AAA"/>
    <property type="match status" value="1"/>
</dbReference>
<evidence type="ECO:0000256" key="2">
    <source>
        <dbReference type="ARBA" id="ARBA00022741"/>
    </source>
</evidence>
<dbReference type="SMART" id="SM00382">
    <property type="entry name" value="AAA"/>
    <property type="match status" value="1"/>
</dbReference>
<feature type="domain" description="AAA+ ATPase" evidence="4">
    <location>
        <begin position="35"/>
        <end position="149"/>
    </location>
</feature>
<dbReference type="GO" id="GO:0000731">
    <property type="term" value="P:DNA synthesis involved in DNA repair"/>
    <property type="evidence" value="ECO:0007669"/>
    <property type="project" value="TreeGrafter"/>
</dbReference>
<keyword evidence="2" id="KW-0547">Nucleotide-binding</keyword>
<organism evidence="5">
    <name type="scientific">mine drainage metagenome</name>
    <dbReference type="NCBI Taxonomy" id="410659"/>
    <lineage>
        <taxon>unclassified sequences</taxon>
        <taxon>metagenomes</taxon>
        <taxon>ecological metagenomes</taxon>
    </lineage>
</organism>
<dbReference type="GO" id="GO:0006261">
    <property type="term" value="P:DNA-templated DNA replication"/>
    <property type="evidence" value="ECO:0007669"/>
    <property type="project" value="TreeGrafter"/>
</dbReference>
<proteinExistence type="inferred from homology"/>
<dbReference type="Pfam" id="PF12002">
    <property type="entry name" value="MgsA_C"/>
    <property type="match status" value="1"/>
</dbReference>
<dbReference type="GO" id="GO:0005524">
    <property type="term" value="F:ATP binding"/>
    <property type="evidence" value="ECO:0007669"/>
    <property type="project" value="UniProtKB-KW"/>
</dbReference>
<dbReference type="PANTHER" id="PTHR13779">
    <property type="entry name" value="WERNER HELICASE-INTERACTING PROTEIN 1 FAMILY MEMBER"/>
    <property type="match status" value="1"/>
</dbReference>
<dbReference type="GO" id="GO:0017116">
    <property type="term" value="F:single-stranded DNA helicase activity"/>
    <property type="evidence" value="ECO:0007669"/>
    <property type="project" value="TreeGrafter"/>
</dbReference>
<dbReference type="GO" id="GO:0008047">
    <property type="term" value="F:enzyme activator activity"/>
    <property type="evidence" value="ECO:0007669"/>
    <property type="project" value="TreeGrafter"/>
</dbReference>
<dbReference type="InterPro" id="IPR003593">
    <property type="entry name" value="AAA+_ATPase"/>
</dbReference>
<dbReference type="InterPro" id="IPR003959">
    <property type="entry name" value="ATPase_AAA_core"/>
</dbReference>
<dbReference type="InterPro" id="IPR021886">
    <property type="entry name" value="MgsA_C"/>
</dbReference>
<dbReference type="GO" id="GO:0016887">
    <property type="term" value="F:ATP hydrolysis activity"/>
    <property type="evidence" value="ECO:0007669"/>
    <property type="project" value="InterPro"/>
</dbReference>
<dbReference type="FunFam" id="1.20.272.10:FF:000001">
    <property type="entry name" value="Putative AAA family ATPase"/>
    <property type="match status" value="1"/>
</dbReference>
<dbReference type="InterPro" id="IPR008921">
    <property type="entry name" value="DNA_pol3_clamp-load_cplx_C"/>
</dbReference>
<evidence type="ECO:0000256" key="3">
    <source>
        <dbReference type="ARBA" id="ARBA00022840"/>
    </source>
</evidence>
<dbReference type="CDD" id="cd00009">
    <property type="entry name" value="AAA"/>
    <property type="match status" value="1"/>
</dbReference>
<dbReference type="Gene3D" id="1.10.3710.10">
    <property type="entry name" value="DNA polymerase III clamp loader subunits, C-terminal domain"/>
    <property type="match status" value="1"/>
</dbReference>
<gene>
    <name evidence="5" type="ORF">B1B_07364</name>
</gene>
<reference evidence="5" key="1">
    <citation type="submission" date="2013-08" db="EMBL/GenBank/DDBJ databases">
        <authorList>
            <person name="Mendez C."/>
            <person name="Richter M."/>
            <person name="Ferrer M."/>
            <person name="Sanchez J."/>
        </authorList>
    </citation>
    <scope>NUCLEOTIDE SEQUENCE</scope>
</reference>
<evidence type="ECO:0000256" key="1">
    <source>
        <dbReference type="ARBA" id="ARBA00008959"/>
    </source>
</evidence>
<accession>T1C7T7</accession>
<dbReference type="SUPFAM" id="SSF52540">
    <property type="entry name" value="P-loop containing nucleoside triphosphate hydrolases"/>
    <property type="match status" value="1"/>
</dbReference>
<reference evidence="5" key="2">
    <citation type="journal article" date="2014" name="ISME J.">
        <title>Microbial stratification in low pH oxic and suboxic macroscopic growths along an acid mine drainage.</title>
        <authorList>
            <person name="Mendez-Garcia C."/>
            <person name="Mesa V."/>
            <person name="Sprenger R.R."/>
            <person name="Richter M."/>
            <person name="Diez M.S."/>
            <person name="Solano J."/>
            <person name="Bargiela R."/>
            <person name="Golyshina O.V."/>
            <person name="Manteca A."/>
            <person name="Ramos J.L."/>
            <person name="Gallego J.R."/>
            <person name="Llorente I."/>
            <person name="Martins Dos Santos V.A."/>
            <person name="Jensen O.N."/>
            <person name="Pelaez A.I."/>
            <person name="Sanchez J."/>
            <person name="Ferrer M."/>
        </authorList>
    </citation>
    <scope>NUCLEOTIDE SEQUENCE</scope>
</reference>
<dbReference type="SUPFAM" id="SSF48019">
    <property type="entry name" value="post-AAA+ oligomerization domain-like"/>
    <property type="match status" value="1"/>
</dbReference>
<evidence type="ECO:0000259" key="4">
    <source>
        <dbReference type="SMART" id="SM00382"/>
    </source>
</evidence>
<comment type="caution">
    <text evidence="5">The sequence shown here is derived from an EMBL/GenBank/DDBJ whole genome shotgun (WGS) entry which is preliminary data.</text>
</comment>
<dbReference type="Gene3D" id="3.40.50.300">
    <property type="entry name" value="P-loop containing nucleotide triphosphate hydrolases"/>
    <property type="match status" value="1"/>
</dbReference>
<dbReference type="GO" id="GO:0003677">
    <property type="term" value="F:DNA binding"/>
    <property type="evidence" value="ECO:0007669"/>
    <property type="project" value="InterPro"/>
</dbReference>